<dbReference type="Pfam" id="PF00375">
    <property type="entry name" value="SDF"/>
    <property type="match status" value="1"/>
</dbReference>
<sequence length="191" mass="20955">MCIIKPGVTDISPDSGQTDNSGYQDNDIKQMIASQDESIYDVFMNLIPDNIIAATFATHYTALVPIDSHNLTHGYRKLSERAFKPNMLGLCVFSLILGFAVKELDSKADTIRRNNADRIFAVMMSMALPGAPSGGSSIVNFITLSAIIGIENPLDILAYTMTMDWIMERLRTTGNVIGDCYLAAIIQKVNI</sequence>
<keyword evidence="4" id="KW-0812">Transmembrane</keyword>
<dbReference type="PANTHER" id="PTHR11958:SF63">
    <property type="entry name" value="AMINO ACID TRANSPORTER"/>
    <property type="match status" value="1"/>
</dbReference>
<keyword evidence="5" id="KW-1133">Transmembrane helix</keyword>
<dbReference type="PANTHER" id="PTHR11958">
    <property type="entry name" value="SODIUM/DICARBOXYLATE SYMPORTER-RELATED"/>
    <property type="match status" value="1"/>
</dbReference>
<dbReference type="InterPro" id="IPR050746">
    <property type="entry name" value="DAACS"/>
</dbReference>
<dbReference type="Gene3D" id="1.10.3860.10">
    <property type="entry name" value="Sodium:dicarboxylate symporter"/>
    <property type="match status" value="2"/>
</dbReference>
<dbReference type="AlphaFoldDB" id="A0A7R9QIH3"/>
<evidence type="ECO:0000256" key="3">
    <source>
        <dbReference type="ARBA" id="ARBA00022448"/>
    </source>
</evidence>
<dbReference type="SUPFAM" id="SSF118215">
    <property type="entry name" value="Proton glutamate symport protein"/>
    <property type="match status" value="2"/>
</dbReference>
<dbReference type="EMBL" id="OC917427">
    <property type="protein sequence ID" value="CAD7647033.1"/>
    <property type="molecule type" value="Genomic_DNA"/>
</dbReference>
<proteinExistence type="inferred from homology"/>
<name>A0A7R9QIH3_9ACAR</name>
<evidence type="ECO:0000256" key="6">
    <source>
        <dbReference type="ARBA" id="ARBA00023136"/>
    </source>
</evidence>
<evidence type="ECO:0000256" key="7">
    <source>
        <dbReference type="RuleBase" id="RU361216"/>
    </source>
</evidence>
<keyword evidence="6" id="KW-0472">Membrane</keyword>
<dbReference type="Proteomes" id="UP000728032">
    <property type="component" value="Unassembled WGS sequence"/>
</dbReference>
<reference evidence="8" key="1">
    <citation type="submission" date="2020-11" db="EMBL/GenBank/DDBJ databases">
        <authorList>
            <person name="Tran Van P."/>
        </authorList>
    </citation>
    <scope>NUCLEOTIDE SEQUENCE</scope>
</reference>
<gene>
    <name evidence="8" type="ORF">ONB1V03_LOCUS6046</name>
</gene>
<organism evidence="8">
    <name type="scientific">Oppiella nova</name>
    <dbReference type="NCBI Taxonomy" id="334625"/>
    <lineage>
        <taxon>Eukaryota</taxon>
        <taxon>Metazoa</taxon>
        <taxon>Ecdysozoa</taxon>
        <taxon>Arthropoda</taxon>
        <taxon>Chelicerata</taxon>
        <taxon>Arachnida</taxon>
        <taxon>Acari</taxon>
        <taxon>Acariformes</taxon>
        <taxon>Sarcoptiformes</taxon>
        <taxon>Oribatida</taxon>
        <taxon>Brachypylina</taxon>
        <taxon>Oppioidea</taxon>
        <taxon>Oppiidae</taxon>
        <taxon>Oppiella</taxon>
    </lineage>
</organism>
<keyword evidence="9" id="KW-1185">Reference proteome</keyword>
<accession>A0A7R9QIH3</accession>
<protein>
    <recommendedName>
        <fullName evidence="7">Amino acid transporter</fullName>
    </recommendedName>
</protein>
<dbReference type="InterPro" id="IPR001991">
    <property type="entry name" value="Na-dicarboxylate_symporter"/>
</dbReference>
<evidence type="ECO:0000256" key="2">
    <source>
        <dbReference type="ARBA" id="ARBA00006148"/>
    </source>
</evidence>
<comment type="subcellular location">
    <subcellularLocation>
        <location evidence="1 7">Membrane</location>
        <topology evidence="1 7">Multi-pass membrane protein</topology>
    </subcellularLocation>
</comment>
<dbReference type="OrthoDB" id="5877963at2759"/>
<evidence type="ECO:0000313" key="9">
    <source>
        <dbReference type="Proteomes" id="UP000728032"/>
    </source>
</evidence>
<comment type="similarity">
    <text evidence="2 7">Belongs to the dicarboxylate/amino acid:cation symporter (DAACS) (TC 2.A.23) family.</text>
</comment>
<keyword evidence="3 7" id="KW-0813">Transport</keyword>
<dbReference type="GO" id="GO:0016020">
    <property type="term" value="C:membrane"/>
    <property type="evidence" value="ECO:0007669"/>
    <property type="project" value="UniProtKB-SubCell"/>
</dbReference>
<evidence type="ECO:0000256" key="4">
    <source>
        <dbReference type="ARBA" id="ARBA00022692"/>
    </source>
</evidence>
<keyword evidence="7" id="KW-0769">Symport</keyword>
<evidence type="ECO:0000256" key="1">
    <source>
        <dbReference type="ARBA" id="ARBA00004141"/>
    </source>
</evidence>
<evidence type="ECO:0000256" key="5">
    <source>
        <dbReference type="ARBA" id="ARBA00022989"/>
    </source>
</evidence>
<evidence type="ECO:0000313" key="8">
    <source>
        <dbReference type="EMBL" id="CAD7647033.1"/>
    </source>
</evidence>
<dbReference type="EMBL" id="CAJPVJ010002602">
    <property type="protein sequence ID" value="CAG2166526.1"/>
    <property type="molecule type" value="Genomic_DNA"/>
</dbReference>
<dbReference type="GO" id="GO:0015293">
    <property type="term" value="F:symporter activity"/>
    <property type="evidence" value="ECO:0007669"/>
    <property type="project" value="UniProtKB-UniRule"/>
</dbReference>
<dbReference type="InterPro" id="IPR036458">
    <property type="entry name" value="Na:dicarbo_symporter_sf"/>
</dbReference>